<dbReference type="AlphaFoldDB" id="A0A179F8N9"/>
<evidence type="ECO:0000313" key="2">
    <source>
        <dbReference type="EMBL" id="OAQ61796.1"/>
    </source>
</evidence>
<dbReference type="GeneID" id="28852088"/>
<dbReference type="EMBL" id="LSBJ02000007">
    <property type="protein sequence ID" value="OAQ61796.1"/>
    <property type="molecule type" value="Genomic_DNA"/>
</dbReference>
<sequence length="259" mass="28317">MKVSTVLFYIALGATSARALPTEIVDEVANIDNVDLNEAVDFAGDLEARDFAEVEEVEEFADLDARDISEEDLVFEEFADIEARDVEEEVEEFADIEARDVEEEDFVVEEGELDARANLPGLNALQSKYARGIIAQAKKDKVGAHGCQAGIATALVESSLIMYANKKVPASMKLPHDRVGSDHDSVGLFQQRASIYKNVKCSMAAACSAGQFFAEMKRVSGWKTMAVGKLCQRVQRSAYPDRYNKFVGTATKVCKAGGL</sequence>
<reference evidence="2 3" key="1">
    <citation type="journal article" date="2016" name="PLoS Pathog.">
        <title>Biosynthesis of antibiotic leucinostatins in bio-control fungus Purpureocillium lilacinum and their inhibition on phytophthora revealed by genome mining.</title>
        <authorList>
            <person name="Wang G."/>
            <person name="Liu Z."/>
            <person name="Lin R."/>
            <person name="Li E."/>
            <person name="Mao Z."/>
            <person name="Ling J."/>
            <person name="Yang Y."/>
            <person name="Yin W.B."/>
            <person name="Xie B."/>
        </authorList>
    </citation>
    <scope>NUCLEOTIDE SEQUENCE [LARGE SCALE GENOMIC DNA]</scope>
    <source>
        <strain evidence="2">170</strain>
    </source>
</reference>
<dbReference type="RefSeq" id="XP_018139500.1">
    <property type="nucleotide sequence ID" value="XM_018288094.1"/>
</dbReference>
<feature type="signal peptide" evidence="1">
    <location>
        <begin position="1"/>
        <end position="19"/>
    </location>
</feature>
<dbReference type="Proteomes" id="UP000078397">
    <property type="component" value="Unassembled WGS sequence"/>
</dbReference>
<accession>A0A179F8N9</accession>
<dbReference type="OrthoDB" id="2251794at2759"/>
<organism evidence="2 3">
    <name type="scientific">Pochonia chlamydosporia 170</name>
    <dbReference type="NCBI Taxonomy" id="1380566"/>
    <lineage>
        <taxon>Eukaryota</taxon>
        <taxon>Fungi</taxon>
        <taxon>Dikarya</taxon>
        <taxon>Ascomycota</taxon>
        <taxon>Pezizomycotina</taxon>
        <taxon>Sordariomycetes</taxon>
        <taxon>Hypocreomycetidae</taxon>
        <taxon>Hypocreales</taxon>
        <taxon>Clavicipitaceae</taxon>
        <taxon>Pochonia</taxon>
    </lineage>
</organism>
<keyword evidence="1" id="KW-0732">Signal</keyword>
<evidence type="ECO:0000313" key="3">
    <source>
        <dbReference type="Proteomes" id="UP000078397"/>
    </source>
</evidence>
<protein>
    <submittedName>
        <fullName evidence="2">NLP/P60 protein</fullName>
    </submittedName>
</protein>
<comment type="caution">
    <text evidence="2">The sequence shown here is derived from an EMBL/GenBank/DDBJ whole genome shotgun (WGS) entry which is preliminary data.</text>
</comment>
<feature type="chain" id="PRO_5008101433" evidence="1">
    <location>
        <begin position="20"/>
        <end position="259"/>
    </location>
</feature>
<dbReference type="KEGG" id="pchm:VFPPC_09581"/>
<proteinExistence type="predicted"/>
<gene>
    <name evidence="2" type="ORF">VFPPC_09581</name>
</gene>
<name>A0A179F8N9_METCM</name>
<evidence type="ECO:0000256" key="1">
    <source>
        <dbReference type="SAM" id="SignalP"/>
    </source>
</evidence>
<keyword evidence="3" id="KW-1185">Reference proteome</keyword>